<dbReference type="GO" id="GO:0006401">
    <property type="term" value="P:RNA catabolic process"/>
    <property type="evidence" value="ECO:0007669"/>
    <property type="project" value="InterPro"/>
</dbReference>
<name>A0A5C3QY46_9AGAR</name>
<evidence type="ECO:0000256" key="6">
    <source>
        <dbReference type="ARBA" id="ARBA00022840"/>
    </source>
</evidence>
<dbReference type="CDD" id="cd13154">
    <property type="entry name" value="KOW_Mtr4"/>
    <property type="match status" value="1"/>
</dbReference>
<dbReference type="PROSITE" id="PS51194">
    <property type="entry name" value="HELICASE_CTER"/>
    <property type="match status" value="1"/>
</dbReference>
<dbReference type="PANTHER" id="PTHR12131">
    <property type="entry name" value="ATP-DEPENDENT RNA AND DNA HELICASE"/>
    <property type="match status" value="1"/>
</dbReference>
<dbReference type="Pfam" id="PF21408">
    <property type="entry name" value="MTR4-like_stalk"/>
    <property type="match status" value="1"/>
</dbReference>
<dbReference type="SMART" id="SM00487">
    <property type="entry name" value="DEXDc"/>
    <property type="match status" value="1"/>
</dbReference>
<dbReference type="FunFam" id="1.10.3380.30:FF:000003">
    <property type="entry name" value="ATP dependent RNA helicase (Dob1)"/>
    <property type="match status" value="1"/>
</dbReference>
<dbReference type="Gene3D" id="3.40.50.300">
    <property type="entry name" value="P-loop containing nucleotide triphosphate hydrolases"/>
    <property type="match status" value="2"/>
</dbReference>
<keyword evidence="3" id="KW-0547">Nucleotide-binding</keyword>
<feature type="domain" description="Helicase ATP-binding" evidence="9">
    <location>
        <begin position="147"/>
        <end position="303"/>
    </location>
</feature>
<dbReference type="PROSITE" id="PS51192">
    <property type="entry name" value="HELICASE_ATP_BIND_1"/>
    <property type="match status" value="1"/>
</dbReference>
<evidence type="ECO:0000313" key="11">
    <source>
        <dbReference type="EMBL" id="TFL06936.1"/>
    </source>
</evidence>
<dbReference type="InterPro" id="IPR011545">
    <property type="entry name" value="DEAD/DEAH_box_helicase_dom"/>
</dbReference>
<dbReference type="SMART" id="SM01142">
    <property type="entry name" value="DSHCT"/>
    <property type="match status" value="1"/>
</dbReference>
<evidence type="ECO:0000256" key="4">
    <source>
        <dbReference type="ARBA" id="ARBA00022801"/>
    </source>
</evidence>
<dbReference type="InterPro" id="IPR025696">
    <property type="entry name" value="Beta-barrel_MTR4"/>
</dbReference>
<dbReference type="FunFam" id="2.40.30.300:FF:000001">
    <property type="entry name" value="Mtr4 exosome RNA helicase"/>
    <property type="match status" value="1"/>
</dbReference>
<keyword evidence="7" id="KW-0539">Nucleus</keyword>
<organism evidence="11 12">
    <name type="scientific">Pterulicium gracile</name>
    <dbReference type="NCBI Taxonomy" id="1884261"/>
    <lineage>
        <taxon>Eukaryota</taxon>
        <taxon>Fungi</taxon>
        <taxon>Dikarya</taxon>
        <taxon>Basidiomycota</taxon>
        <taxon>Agaricomycotina</taxon>
        <taxon>Agaricomycetes</taxon>
        <taxon>Agaricomycetidae</taxon>
        <taxon>Agaricales</taxon>
        <taxon>Pleurotineae</taxon>
        <taxon>Pterulaceae</taxon>
        <taxon>Pterulicium</taxon>
    </lineage>
</organism>
<keyword evidence="5 11" id="KW-0347">Helicase</keyword>
<evidence type="ECO:0000256" key="1">
    <source>
        <dbReference type="ARBA" id="ARBA00004123"/>
    </source>
</evidence>
<evidence type="ECO:0000313" key="12">
    <source>
        <dbReference type="Proteomes" id="UP000305067"/>
    </source>
</evidence>
<dbReference type="Pfam" id="PF00271">
    <property type="entry name" value="Helicase_C"/>
    <property type="match status" value="1"/>
</dbReference>
<dbReference type="CDD" id="cd18024">
    <property type="entry name" value="DEXHc_Mtr4-like"/>
    <property type="match status" value="1"/>
</dbReference>
<dbReference type="GO" id="GO:0016787">
    <property type="term" value="F:hydrolase activity"/>
    <property type="evidence" value="ECO:0007669"/>
    <property type="project" value="UniProtKB-KW"/>
</dbReference>
<feature type="domain" description="Helicase C-terminal" evidence="10">
    <location>
        <begin position="382"/>
        <end position="586"/>
    </location>
</feature>
<dbReference type="CDD" id="cd18795">
    <property type="entry name" value="SF2_C_Ski2"/>
    <property type="match status" value="1"/>
</dbReference>
<dbReference type="OrthoDB" id="64767at2759"/>
<dbReference type="SUPFAM" id="SSF52540">
    <property type="entry name" value="P-loop containing nucleoside triphosphate hydrolases"/>
    <property type="match status" value="1"/>
</dbReference>
<comment type="subcellular location">
    <subcellularLocation>
        <location evidence="1">Nucleus</location>
    </subcellularLocation>
</comment>
<dbReference type="Gene3D" id="2.40.30.300">
    <property type="match status" value="1"/>
</dbReference>
<dbReference type="GO" id="GO:0005524">
    <property type="term" value="F:ATP binding"/>
    <property type="evidence" value="ECO:0007669"/>
    <property type="project" value="UniProtKB-KW"/>
</dbReference>
<evidence type="ECO:0000259" key="9">
    <source>
        <dbReference type="PROSITE" id="PS51192"/>
    </source>
</evidence>
<dbReference type="InterPro" id="IPR014001">
    <property type="entry name" value="Helicase_ATP-bd"/>
</dbReference>
<evidence type="ECO:0000256" key="2">
    <source>
        <dbReference type="ARBA" id="ARBA00010140"/>
    </source>
</evidence>
<dbReference type="AlphaFoldDB" id="A0A5C3QY46"/>
<feature type="compositionally biased region" description="Low complexity" evidence="8">
    <location>
        <begin position="723"/>
        <end position="733"/>
    </location>
</feature>
<keyword evidence="4" id="KW-0378">Hydrolase</keyword>
<protein>
    <submittedName>
        <fullName evidence="11">Antiviral helicase</fullName>
    </submittedName>
</protein>
<comment type="similarity">
    <text evidence="2">Belongs to the helicase family. SKI2 subfamily.</text>
</comment>
<feature type="region of interest" description="Disordered" evidence="8">
    <location>
        <begin position="348"/>
        <end position="380"/>
    </location>
</feature>
<dbReference type="FunFam" id="3.40.50.300:FF:000083">
    <property type="entry name" value="ATP-dependent RNA helicase DOB1"/>
    <property type="match status" value="1"/>
</dbReference>
<dbReference type="GO" id="GO:0003723">
    <property type="term" value="F:RNA binding"/>
    <property type="evidence" value="ECO:0007669"/>
    <property type="project" value="InterPro"/>
</dbReference>
<keyword evidence="6" id="KW-0067">ATP-binding</keyword>
<accession>A0A5C3QY46</accession>
<keyword evidence="12" id="KW-1185">Reference proteome</keyword>
<dbReference type="InterPro" id="IPR050699">
    <property type="entry name" value="RNA-DNA_Helicase"/>
</dbReference>
<dbReference type="InterPro" id="IPR001650">
    <property type="entry name" value="Helicase_C-like"/>
</dbReference>
<dbReference type="Pfam" id="PF00270">
    <property type="entry name" value="DEAD"/>
    <property type="match status" value="1"/>
</dbReference>
<dbReference type="Proteomes" id="UP000305067">
    <property type="component" value="Unassembled WGS sequence"/>
</dbReference>
<evidence type="ECO:0000256" key="8">
    <source>
        <dbReference type="SAM" id="MobiDB-lite"/>
    </source>
</evidence>
<dbReference type="GO" id="GO:0005634">
    <property type="term" value="C:nucleus"/>
    <property type="evidence" value="ECO:0007669"/>
    <property type="project" value="UniProtKB-SubCell"/>
</dbReference>
<dbReference type="InterPro" id="IPR016438">
    <property type="entry name" value="SKI2-like"/>
</dbReference>
<dbReference type="Gene3D" id="1.10.3380.30">
    <property type="match status" value="1"/>
</dbReference>
<dbReference type="PIRSF" id="PIRSF005198">
    <property type="entry name" value="Antiviral_helicase_SKI2"/>
    <property type="match status" value="1"/>
</dbReference>
<dbReference type="Pfam" id="PF13234">
    <property type="entry name" value="MTR4_beta-barrel"/>
    <property type="match status" value="1"/>
</dbReference>
<proteinExistence type="inferred from homology"/>
<feature type="region of interest" description="Disordered" evidence="8">
    <location>
        <begin position="723"/>
        <end position="747"/>
    </location>
</feature>
<dbReference type="InterPro" id="IPR027417">
    <property type="entry name" value="P-loop_NTPase"/>
</dbReference>
<evidence type="ECO:0000256" key="3">
    <source>
        <dbReference type="ARBA" id="ARBA00022741"/>
    </source>
</evidence>
<feature type="region of interest" description="Disordered" evidence="8">
    <location>
        <begin position="1"/>
        <end position="70"/>
    </location>
</feature>
<dbReference type="PANTHER" id="PTHR12131:SF7">
    <property type="entry name" value="EXOSOME RNA HELICASE MTR4"/>
    <property type="match status" value="1"/>
</dbReference>
<dbReference type="EMBL" id="ML178814">
    <property type="protein sequence ID" value="TFL06936.1"/>
    <property type="molecule type" value="Genomic_DNA"/>
</dbReference>
<dbReference type="InterPro" id="IPR048392">
    <property type="entry name" value="MTR4-like_stalk"/>
</dbReference>
<dbReference type="Pfam" id="PF08148">
    <property type="entry name" value="DSHCT"/>
    <property type="match status" value="1"/>
</dbReference>
<evidence type="ECO:0000256" key="7">
    <source>
        <dbReference type="ARBA" id="ARBA00023242"/>
    </source>
</evidence>
<sequence>MDSNDLFSFLDTAPDAETNDNDKMEVDPPPSTLKPSKRRKVSPPNTTSDDVEEGPSTKKPRTVTRAASPKPVVVDDFETEAKREVAASAGLTGADDSASRLELKHQVRHQVVCPPSYPYVPISQHVPPAKPARTYKFELDPFQRVSVHAIQRNESVLVSAHTSAGKTVVAEYAIAQCLERKQRVIYTSPIKALSNQKYREMLAEFGDVGLMTGDVTINPTATCLVMTTEILRSMLYRGSEVMREVAWVIFDEIHYMRDAERGVVWEETIILLPHSVRYVFLSATIPNAAQFAQWICTSHDQPCHVVYTDFRPTPLQHYLFPAGGEGIYLVVNEKGEFREDNFSKAMGSLGERAGEDPADPRAGGKNKKGKVKKGGPTKGPSDISKIIKMIMLKNFNPVIVFAFSKRETEALALTLSKFEFNNTDEQDMVSSIFSNAIANLAPADQNLPQIANLLPLLKRGVGIHHGGLLPILKEVIEILFQEGLIKVLFATETFSIGLNMPAKTVVFTSARKFDGRDFRDLTSGEYIQMSGRAGRRGLDDRGVVIVMCDEKLEPVSAKEMIKGEAGRLDSAFHLGYNMVLNLMKVEGVSPEYMLERCFLQFQKRDGVPGLEDDLRKEEDDYSKVVVPDEAEVAAYHDIRTQLDQMGADFRAVITHPTYALPFLQAGRMVQVKHDKLDFGWGVVINFQKRAPPKNRPVPKPDSEIPPHEQYVIDVLLNCASSSSISKSAPSSGANHPPTPGGVLPCPPKEKGTPLVVPVLLSTLQAISHLRLHLPKDIRQDQARETVWKAVGEVHRRFPTGVALLDPIANMGIKDVKFQELVAKIDIMEKKLFASPLHTDPRLPSLFNLYTNKLASAARIKSIKTQIRTTQDVLQLEELKARKRVLRRLGFTDADDIVAMKGRVACEISTGDELLLTELVFNGAFGGLEPEACAALLSCFVFTEKSEKQTKLREELAAPLRVLQELARRIAKVAVESKLPGIVEDEYVAGFKVELMDAVMQWCRGVSFSDICKLTDQFEGTLIRVFRRLAELLRQMSAAAKVIGNTELQAKFDKATEMLERPNSVIFCSSLYL</sequence>
<gene>
    <name evidence="11" type="ORF">BDV98DRAFT_556939</name>
</gene>
<evidence type="ECO:0000259" key="10">
    <source>
        <dbReference type="PROSITE" id="PS51194"/>
    </source>
</evidence>
<reference evidence="11 12" key="1">
    <citation type="journal article" date="2019" name="Nat. Ecol. Evol.">
        <title>Megaphylogeny resolves global patterns of mushroom evolution.</title>
        <authorList>
            <person name="Varga T."/>
            <person name="Krizsan K."/>
            <person name="Foldi C."/>
            <person name="Dima B."/>
            <person name="Sanchez-Garcia M."/>
            <person name="Sanchez-Ramirez S."/>
            <person name="Szollosi G.J."/>
            <person name="Szarkandi J.G."/>
            <person name="Papp V."/>
            <person name="Albert L."/>
            <person name="Andreopoulos W."/>
            <person name="Angelini C."/>
            <person name="Antonin V."/>
            <person name="Barry K.W."/>
            <person name="Bougher N.L."/>
            <person name="Buchanan P."/>
            <person name="Buyck B."/>
            <person name="Bense V."/>
            <person name="Catcheside P."/>
            <person name="Chovatia M."/>
            <person name="Cooper J."/>
            <person name="Damon W."/>
            <person name="Desjardin D."/>
            <person name="Finy P."/>
            <person name="Geml J."/>
            <person name="Haridas S."/>
            <person name="Hughes K."/>
            <person name="Justo A."/>
            <person name="Karasinski D."/>
            <person name="Kautmanova I."/>
            <person name="Kiss B."/>
            <person name="Kocsube S."/>
            <person name="Kotiranta H."/>
            <person name="LaButti K.M."/>
            <person name="Lechner B.E."/>
            <person name="Liimatainen K."/>
            <person name="Lipzen A."/>
            <person name="Lukacs Z."/>
            <person name="Mihaltcheva S."/>
            <person name="Morgado L.N."/>
            <person name="Niskanen T."/>
            <person name="Noordeloos M.E."/>
            <person name="Ohm R.A."/>
            <person name="Ortiz-Santana B."/>
            <person name="Ovrebo C."/>
            <person name="Racz N."/>
            <person name="Riley R."/>
            <person name="Savchenko A."/>
            <person name="Shiryaev A."/>
            <person name="Soop K."/>
            <person name="Spirin V."/>
            <person name="Szebenyi C."/>
            <person name="Tomsovsky M."/>
            <person name="Tulloss R.E."/>
            <person name="Uehling J."/>
            <person name="Grigoriev I.V."/>
            <person name="Vagvolgyi C."/>
            <person name="Papp T."/>
            <person name="Martin F.M."/>
            <person name="Miettinen O."/>
            <person name="Hibbett D.S."/>
            <person name="Nagy L.G."/>
        </authorList>
    </citation>
    <scope>NUCLEOTIDE SEQUENCE [LARGE SCALE GENOMIC DNA]</scope>
    <source>
        <strain evidence="11 12">CBS 309.79</strain>
    </source>
</reference>
<feature type="compositionally biased region" description="Basic residues" evidence="8">
    <location>
        <begin position="364"/>
        <end position="375"/>
    </location>
</feature>
<dbReference type="FunFam" id="3.40.50.300:FF:000141">
    <property type="entry name" value="ATP-dependent RNA helicase DOB1"/>
    <property type="match status" value="1"/>
</dbReference>
<dbReference type="InterPro" id="IPR012961">
    <property type="entry name" value="Ski2/MTR4_C"/>
</dbReference>
<dbReference type="GO" id="GO:0003724">
    <property type="term" value="F:RNA helicase activity"/>
    <property type="evidence" value="ECO:0007669"/>
    <property type="project" value="InterPro"/>
</dbReference>
<dbReference type="GO" id="GO:0000460">
    <property type="term" value="P:maturation of 5.8S rRNA"/>
    <property type="evidence" value="ECO:0007669"/>
    <property type="project" value="TreeGrafter"/>
</dbReference>
<dbReference type="SMART" id="SM00490">
    <property type="entry name" value="HELICc"/>
    <property type="match status" value="1"/>
</dbReference>
<dbReference type="STRING" id="1884261.A0A5C3QY46"/>
<evidence type="ECO:0000256" key="5">
    <source>
        <dbReference type="ARBA" id="ARBA00022806"/>
    </source>
</evidence>